<dbReference type="AlphaFoldDB" id="A6J270"/>
<accession>A6J270</accession>
<reference evidence="2 3" key="1">
    <citation type="submission" date="2005-07" db="EMBL/GenBank/DDBJ databases">
        <authorList>
            <person name="Mural R.J."/>
            <person name="Li P.W."/>
            <person name="Adams M.D."/>
            <person name="Amanatides P.G."/>
            <person name="Baden-Tillson H."/>
            <person name="Barnstead M."/>
            <person name="Chin S.H."/>
            <person name="Dew I."/>
            <person name="Evans C.A."/>
            <person name="Ferriera S."/>
            <person name="Flanigan M."/>
            <person name="Fosler C."/>
            <person name="Glodek A."/>
            <person name="Gu Z."/>
            <person name="Holt R.A."/>
            <person name="Jennings D."/>
            <person name="Kraft C.L."/>
            <person name="Lu F."/>
            <person name="Nguyen T."/>
            <person name="Nusskern D.R."/>
            <person name="Pfannkoch C.M."/>
            <person name="Sitter C."/>
            <person name="Sutton G.G."/>
            <person name="Venter J.C."/>
            <person name="Wang Z."/>
            <person name="Woodage T."/>
            <person name="Zheng X.H."/>
            <person name="Zhong F."/>
        </authorList>
    </citation>
    <scope>NUCLEOTIDE SEQUENCE [LARGE SCALE GENOMIC DNA]</scope>
    <source>
        <strain>BN</strain>
        <strain evidence="3">Sprague-Dawley</strain>
    </source>
</reference>
<proteinExistence type="predicted"/>
<name>A6J270_RAT</name>
<organism evidence="2 3">
    <name type="scientific">Rattus norvegicus</name>
    <name type="common">Rat</name>
    <dbReference type="NCBI Taxonomy" id="10116"/>
    <lineage>
        <taxon>Eukaryota</taxon>
        <taxon>Metazoa</taxon>
        <taxon>Chordata</taxon>
        <taxon>Craniata</taxon>
        <taxon>Vertebrata</taxon>
        <taxon>Euteleostomi</taxon>
        <taxon>Mammalia</taxon>
        <taxon>Eutheria</taxon>
        <taxon>Euarchontoglires</taxon>
        <taxon>Glires</taxon>
        <taxon>Rodentia</taxon>
        <taxon>Myomorpha</taxon>
        <taxon>Muroidea</taxon>
        <taxon>Muridae</taxon>
        <taxon>Murinae</taxon>
        <taxon>Rattus</taxon>
    </lineage>
</organism>
<protein>
    <submittedName>
        <fullName evidence="2">RCG21488, isoform CRA_c</fullName>
    </submittedName>
</protein>
<feature type="region of interest" description="Disordered" evidence="1">
    <location>
        <begin position="26"/>
        <end position="84"/>
    </location>
</feature>
<evidence type="ECO:0000313" key="2">
    <source>
        <dbReference type="EMBL" id="EDM14009.1"/>
    </source>
</evidence>
<sequence>MGAAVEAKTTRVALGGRREGGCGPVRGGVCEGRRLQDSPSSVKSWAQRALCTPASGARSRELDEHGRGDSGTHQPIRHGASSAASNPVHLRTLIATSLSMVIVHPQGVTALAQQSREVLEACPHGSSVSVVPWGEAETLAVEAKGFTKLVLSTTQGLNLPNLKSSC</sequence>
<evidence type="ECO:0000256" key="1">
    <source>
        <dbReference type="SAM" id="MobiDB-lite"/>
    </source>
</evidence>
<dbReference type="Proteomes" id="UP000234681">
    <property type="component" value="Chromosome 12"/>
</dbReference>
<gene>
    <name evidence="2" type="ORF">rCG_21488</name>
</gene>
<evidence type="ECO:0000313" key="3">
    <source>
        <dbReference type="Proteomes" id="UP000234681"/>
    </source>
</evidence>
<dbReference type="EMBL" id="CH473973">
    <property type="protein sequence ID" value="EDM14009.1"/>
    <property type="molecule type" value="Genomic_DNA"/>
</dbReference>
<feature type="compositionally biased region" description="Basic and acidic residues" evidence="1">
    <location>
        <begin position="58"/>
        <end position="70"/>
    </location>
</feature>